<keyword evidence="3" id="KW-1185">Reference proteome</keyword>
<keyword evidence="1" id="KW-0472">Membrane</keyword>
<evidence type="ECO:0000313" key="2">
    <source>
        <dbReference type="EMBL" id="MSS59669.1"/>
    </source>
</evidence>
<name>A0A7X2NU95_9FIRM</name>
<comment type="caution">
    <text evidence="2">The sequence shown here is derived from an EMBL/GenBank/DDBJ whole genome shotgun (WGS) entry which is preliminary data.</text>
</comment>
<keyword evidence="1" id="KW-1133">Transmembrane helix</keyword>
<dbReference type="RefSeq" id="WP_105302407.1">
    <property type="nucleotide sequence ID" value="NZ_JAQXPC010000075.1"/>
</dbReference>
<dbReference type="Pfam" id="PF16481">
    <property type="entry name" value="DUF5058"/>
    <property type="match status" value="1"/>
</dbReference>
<accession>A0A7X2NU95</accession>
<reference evidence="2 3" key="1">
    <citation type="submission" date="2019-08" db="EMBL/GenBank/DDBJ databases">
        <title>In-depth cultivation of the pig gut microbiome towards novel bacterial diversity and tailored functional studies.</title>
        <authorList>
            <person name="Wylensek D."/>
            <person name="Hitch T.C.A."/>
            <person name="Clavel T."/>
        </authorList>
    </citation>
    <scope>NUCLEOTIDE SEQUENCE [LARGE SCALE GENOMIC DNA]</scope>
    <source>
        <strain evidence="2 3">Oil+RF-744-GAM-WT-6</strain>
    </source>
</reference>
<dbReference type="InterPro" id="IPR032479">
    <property type="entry name" value="DUF5058"/>
</dbReference>
<gene>
    <name evidence="2" type="ORF">FYJ51_12270</name>
</gene>
<dbReference type="EMBL" id="VUMN01000042">
    <property type="protein sequence ID" value="MSS59669.1"/>
    <property type="molecule type" value="Genomic_DNA"/>
</dbReference>
<dbReference type="AlphaFoldDB" id="A0A7X2NU95"/>
<feature type="transmembrane region" description="Helical" evidence="1">
    <location>
        <begin position="53"/>
        <end position="75"/>
    </location>
</feature>
<feature type="transmembrane region" description="Helical" evidence="1">
    <location>
        <begin position="199"/>
        <end position="219"/>
    </location>
</feature>
<protein>
    <submittedName>
        <fullName evidence="2">DUF5058 family protein</fullName>
    </submittedName>
</protein>
<dbReference type="Proteomes" id="UP000461880">
    <property type="component" value="Unassembled WGS sequence"/>
</dbReference>
<keyword evidence="1" id="KW-0812">Transmembrane</keyword>
<feature type="transmembrane region" description="Helical" evidence="1">
    <location>
        <begin position="122"/>
        <end position="144"/>
    </location>
</feature>
<proteinExistence type="predicted"/>
<feature type="transmembrane region" description="Helical" evidence="1">
    <location>
        <begin position="164"/>
        <end position="187"/>
    </location>
</feature>
<feature type="transmembrane region" description="Helical" evidence="1">
    <location>
        <begin position="231"/>
        <end position="250"/>
    </location>
</feature>
<organism evidence="2 3">
    <name type="scientific">Stecheria intestinalis</name>
    <dbReference type="NCBI Taxonomy" id="2606630"/>
    <lineage>
        <taxon>Bacteria</taxon>
        <taxon>Bacillati</taxon>
        <taxon>Bacillota</taxon>
        <taxon>Erysipelotrichia</taxon>
        <taxon>Erysipelotrichales</taxon>
        <taxon>Erysipelotrichaceae</taxon>
        <taxon>Stecheria</taxon>
    </lineage>
</organism>
<evidence type="ECO:0000313" key="3">
    <source>
        <dbReference type="Proteomes" id="UP000461880"/>
    </source>
</evidence>
<sequence>MEQILEKANSFPMYLLAVIIVCGVLIQAVLYLKKAWKHGKEIGMDEQVMKQAVQSSVSFTIVPSIGILIGVLALAPSLGIPIPWIRLSVLGALHYESSTANNLAKGLGIGELPSNMMTAGDYASIVLGMSVTILSGLIFTLFFFRKYQNRILNKAKGDPKASDILLSSMFIGMIAAYLGDAVSYLRSVQVSGETRTPNILPLIAFGTAMAAMSFFQMLIKKKQIKWLESYALSFSMLIGMACAVLGQFLFPGMSTFL</sequence>
<feature type="transmembrane region" description="Helical" evidence="1">
    <location>
        <begin position="12"/>
        <end position="32"/>
    </location>
</feature>
<evidence type="ECO:0000256" key="1">
    <source>
        <dbReference type="SAM" id="Phobius"/>
    </source>
</evidence>